<accession>A0A9W7AUW9</accession>
<dbReference type="InterPro" id="IPR008921">
    <property type="entry name" value="DNA_pol3_clamp-load_cplx_C"/>
</dbReference>
<dbReference type="OrthoDB" id="47990at2759"/>
<organism evidence="1 2">
    <name type="scientific">Triparma retinervis</name>
    <dbReference type="NCBI Taxonomy" id="2557542"/>
    <lineage>
        <taxon>Eukaryota</taxon>
        <taxon>Sar</taxon>
        <taxon>Stramenopiles</taxon>
        <taxon>Ochrophyta</taxon>
        <taxon>Bolidophyceae</taxon>
        <taxon>Parmales</taxon>
        <taxon>Triparmaceae</taxon>
        <taxon>Triparma</taxon>
    </lineage>
</organism>
<dbReference type="GO" id="GO:0006260">
    <property type="term" value="P:DNA replication"/>
    <property type="evidence" value="ECO:0007669"/>
    <property type="project" value="InterPro"/>
</dbReference>
<proteinExistence type="predicted"/>
<dbReference type="EMBL" id="BRXZ01001593">
    <property type="protein sequence ID" value="GMH74829.1"/>
    <property type="molecule type" value="Genomic_DNA"/>
</dbReference>
<sequence>MSTRQSPVNRTLALSSDFTSASFTKGKPSSQDLTVCEVMIDNCRVHLTASPLCSREPPFVVPGGDTCALSPPLLKSVLQKAVRRRSPRSAVAAATELLLKDPAALLRRLPVIAVEDVGIVGGQFCFLVWAMVAWTKVGAEGMTKHLGGWERRVLEVVSAMAGTSVRCAKHREKGEGEGVGGEGEGEGGNLKDCVDSVVACVLIRRQYGGMKGDIAMMNKFASLEGLRRDDVRHSARLCDGVERRFGESVGGWGEGSEVVWRNASKMKLDEPIRMTRGNVCELGVDFHVSSIVEDVVAGGDEEIAKVKGWMWKFESGVNFKRIIDGGREGGEEEGKEEYERVWKGRMMKWRKAYLERRLR</sequence>
<evidence type="ECO:0000313" key="2">
    <source>
        <dbReference type="Proteomes" id="UP001165082"/>
    </source>
</evidence>
<reference evidence="1" key="1">
    <citation type="submission" date="2022-07" db="EMBL/GenBank/DDBJ databases">
        <title>Genome analysis of Parmales, a sister group of diatoms, reveals the evolutionary specialization of diatoms from phago-mixotrophs to photoautotrophs.</title>
        <authorList>
            <person name="Ban H."/>
            <person name="Sato S."/>
            <person name="Yoshikawa S."/>
            <person name="Kazumasa Y."/>
            <person name="Nakamura Y."/>
            <person name="Ichinomiya M."/>
            <person name="Saitoh K."/>
            <person name="Sato N."/>
            <person name="Blanc-Mathieu R."/>
            <person name="Endo H."/>
            <person name="Kuwata A."/>
            <person name="Ogata H."/>
        </authorList>
    </citation>
    <scope>NUCLEOTIDE SEQUENCE</scope>
</reference>
<evidence type="ECO:0000313" key="1">
    <source>
        <dbReference type="EMBL" id="GMH74829.1"/>
    </source>
</evidence>
<protein>
    <submittedName>
        <fullName evidence="1">Uncharacterized protein</fullName>
    </submittedName>
</protein>
<dbReference type="SUPFAM" id="SSF48019">
    <property type="entry name" value="post-AAA+ oligomerization domain-like"/>
    <property type="match status" value="1"/>
</dbReference>
<dbReference type="AlphaFoldDB" id="A0A9W7AUW9"/>
<comment type="caution">
    <text evidence="1">The sequence shown here is derived from an EMBL/GenBank/DDBJ whole genome shotgun (WGS) entry which is preliminary data.</text>
</comment>
<gene>
    <name evidence="1" type="ORF">TrRE_jg9402</name>
</gene>
<dbReference type="GO" id="GO:0003677">
    <property type="term" value="F:DNA binding"/>
    <property type="evidence" value="ECO:0007669"/>
    <property type="project" value="InterPro"/>
</dbReference>
<dbReference type="Proteomes" id="UP001165082">
    <property type="component" value="Unassembled WGS sequence"/>
</dbReference>
<name>A0A9W7AUW9_9STRA</name>
<keyword evidence="2" id="KW-1185">Reference proteome</keyword>
<dbReference type="Gene3D" id="1.20.272.10">
    <property type="match status" value="1"/>
</dbReference>